<name>A0ACD4B1D3_9CAUD</name>
<dbReference type="EMBL" id="JQ245707">
    <property type="protein sequence ID" value="UTS51918.1"/>
    <property type="molecule type" value="Genomic_DNA"/>
</dbReference>
<organism evidence="1 2">
    <name type="scientific">Cyanophage S-TIM5</name>
    <dbReference type="NCBI Taxonomy" id="1137745"/>
    <lineage>
        <taxon>Viruses</taxon>
        <taxon>Duplodnaviria</taxon>
        <taxon>Heunggongvirae</taxon>
        <taxon>Uroviricota</taxon>
        <taxon>Caudoviricetes</taxon>
        <taxon>Aurunvirus</taxon>
        <taxon>Aurunvirus STIM5</taxon>
    </lineage>
</organism>
<protein>
    <submittedName>
        <fullName evidence="1">Virion structural protein and packaging</fullName>
    </submittedName>
</protein>
<evidence type="ECO:0000313" key="1">
    <source>
        <dbReference type="EMBL" id="UTS51918.1"/>
    </source>
</evidence>
<keyword evidence="2" id="KW-1185">Reference proteome</keyword>
<evidence type="ECO:0000313" key="2">
    <source>
        <dbReference type="Proteomes" id="UP000007178"/>
    </source>
</evidence>
<dbReference type="Proteomes" id="UP000007178">
    <property type="component" value="Segment"/>
</dbReference>
<reference evidence="1 2" key="1">
    <citation type="journal article" date="2012" name="Proc. Natl. Acad. Sci. U.S.A.">
        <title>A novel lineage of myoviruses infecting cyanobacteria is widespread in the oceans.</title>
        <authorList>
            <person name="Sabehi G."/>
            <person name="Shaulov L."/>
            <person name="Silver D.H."/>
            <person name="Yanai I."/>
            <person name="Harel A."/>
            <person name="Lindell D."/>
        </authorList>
    </citation>
    <scope>NUCLEOTIDE SEQUENCE [LARGE SCALE GENOMIC DNA]</scope>
</reference>
<proteinExistence type="predicted"/>
<accession>A0ACD4B1D3</accession>
<sequence>MKLKPQVPTQMTEQEVADALREDDPWLQRYPTMEKYLQDLLTELGMDNADIHTLYELYANRIEPEDVVNIWGIYDDE</sequence>